<dbReference type="FunFam" id="4.10.260.10:FF:000001">
    <property type="entry name" value="Guanine nucleotide-binding protein subunit gamma"/>
    <property type="match status" value="1"/>
</dbReference>
<keyword evidence="6 9" id="KW-0807">Transducer</keyword>
<dbReference type="PROSITE" id="PS50058">
    <property type="entry name" value="G_PROTEIN_GAMMA"/>
    <property type="match status" value="1"/>
</dbReference>
<evidence type="ECO:0000256" key="8">
    <source>
        <dbReference type="ARBA" id="ARBA00023289"/>
    </source>
</evidence>
<evidence type="ECO:0000256" key="4">
    <source>
        <dbReference type="ARBA" id="ARBA00022481"/>
    </source>
</evidence>
<dbReference type="SMART" id="SM00224">
    <property type="entry name" value="GGL"/>
    <property type="match status" value="1"/>
</dbReference>
<evidence type="ECO:0000256" key="6">
    <source>
        <dbReference type="ARBA" id="ARBA00023224"/>
    </source>
</evidence>
<dbReference type="GO" id="GO:0007186">
    <property type="term" value="P:G protein-coupled receptor signaling pathway"/>
    <property type="evidence" value="ECO:0007669"/>
    <property type="project" value="InterPro"/>
</dbReference>
<comment type="subcellular location">
    <subcellularLocation>
        <location evidence="1 9">Cell membrane</location>
        <topology evidence="1 9">Lipid-anchor</topology>
        <orientation evidence="1 9">Cytoplasmic side</orientation>
    </subcellularLocation>
</comment>
<feature type="domain" description="G protein gamma" evidence="10">
    <location>
        <begin position="7"/>
        <end position="73"/>
    </location>
</feature>
<comment type="function">
    <text evidence="9">Guanine nucleotide-binding proteins (G proteins) are involved as a modulator or transducer in various transmembrane signaling systems. The beta and gamma chains are required for the GTPase activity, for replacement of GDP by GTP, and for G protein-effector interaction.</text>
</comment>
<dbReference type="EMBL" id="MG944830">
    <property type="protein sequence ID" value="AZJ50983.1"/>
    <property type="molecule type" value="mRNA"/>
</dbReference>
<evidence type="ECO:0000313" key="11">
    <source>
        <dbReference type="EMBL" id="AZJ50983.1"/>
    </source>
</evidence>
<keyword evidence="4" id="KW-0488">Methylation</keyword>
<dbReference type="GO" id="GO:0005834">
    <property type="term" value="C:heterotrimeric G-protein complex"/>
    <property type="evidence" value="ECO:0007669"/>
    <property type="project" value="InterPro"/>
</dbReference>
<organism evidence="11">
    <name type="scientific">Trichoplax adhaerens</name>
    <name type="common">Trichoplax reptans</name>
    <dbReference type="NCBI Taxonomy" id="10228"/>
    <lineage>
        <taxon>Eukaryota</taxon>
        <taxon>Metazoa</taxon>
        <taxon>Placozoa</taxon>
        <taxon>Uniplacotomia</taxon>
        <taxon>Trichoplacea</taxon>
        <taxon>Trichoplacidae</taxon>
        <taxon>Trichoplax</taxon>
    </lineage>
</organism>
<evidence type="ECO:0000256" key="9">
    <source>
        <dbReference type="RuleBase" id="RU004973"/>
    </source>
</evidence>
<reference evidence="11" key="1">
    <citation type="submission" date="2018-02" db="EMBL/GenBank/DDBJ databases">
        <authorList>
            <person name="Piekut T."/>
            <person name="Senatore A."/>
        </authorList>
    </citation>
    <scope>NUCLEOTIDE SEQUENCE</scope>
</reference>
<sequence>MPASISNEHKIDDAKKMIEQLKREFNINRISIATASNNIKKYCEKEACNDPMLNKIPPSSNPFRERKKVCNLI</sequence>
<comment type="subunit">
    <text evidence="9">G proteins are composed of 3 units; alpha, beta and gamma.</text>
</comment>
<dbReference type="GO" id="GO:0031681">
    <property type="term" value="F:G-protein beta-subunit binding"/>
    <property type="evidence" value="ECO:0007669"/>
    <property type="project" value="InterPro"/>
</dbReference>
<comment type="similarity">
    <text evidence="2 9">Belongs to the G protein gamma family.</text>
</comment>
<accession>A0A3Q8RVG5</accession>
<dbReference type="SMART" id="SM01224">
    <property type="entry name" value="G_gamma"/>
    <property type="match status" value="1"/>
</dbReference>
<dbReference type="Pfam" id="PF00631">
    <property type="entry name" value="G-gamma"/>
    <property type="match status" value="1"/>
</dbReference>
<evidence type="ECO:0000259" key="10">
    <source>
        <dbReference type="PROSITE" id="PS50058"/>
    </source>
</evidence>
<dbReference type="InterPro" id="IPR001770">
    <property type="entry name" value="G-protein_gamma"/>
</dbReference>
<dbReference type="AlphaFoldDB" id="A0A3Q8RVG5"/>
<dbReference type="PANTHER" id="PTHR13809">
    <property type="entry name" value="GUANINE NUCLEOTIDE-BINDING PROTEIN GAMMA SUBUNIT"/>
    <property type="match status" value="1"/>
</dbReference>
<keyword evidence="8" id="KW-0636">Prenylation</keyword>
<keyword evidence="3 9" id="KW-1003">Cell membrane</keyword>
<evidence type="ECO:0000256" key="5">
    <source>
        <dbReference type="ARBA" id="ARBA00023136"/>
    </source>
</evidence>
<evidence type="ECO:0000256" key="3">
    <source>
        <dbReference type="ARBA" id="ARBA00022475"/>
    </source>
</evidence>
<protein>
    <recommendedName>
        <fullName evidence="9">Guanine nucleotide-binding protein subunit gamma</fullName>
    </recommendedName>
</protein>
<dbReference type="Gene3D" id="4.10.260.10">
    <property type="entry name" value="Transducin (heterotrimeric G protein), gamma chain"/>
    <property type="match status" value="1"/>
</dbReference>
<evidence type="ECO:0000256" key="2">
    <source>
        <dbReference type="ARBA" id="ARBA00007431"/>
    </source>
</evidence>
<proteinExistence type="evidence at transcript level"/>
<keyword evidence="5 9" id="KW-0472">Membrane</keyword>
<name>A0A3Q8RVG5_TRIAD</name>
<evidence type="ECO:0000256" key="7">
    <source>
        <dbReference type="ARBA" id="ARBA00023288"/>
    </source>
</evidence>
<dbReference type="PRINTS" id="PR00321">
    <property type="entry name" value="GPROTEING"/>
</dbReference>
<dbReference type="InterPro" id="IPR015898">
    <property type="entry name" value="G-protein_gamma-like_dom"/>
</dbReference>
<dbReference type="CDD" id="cd00068">
    <property type="entry name" value="GGL"/>
    <property type="match status" value="1"/>
</dbReference>
<dbReference type="InterPro" id="IPR036284">
    <property type="entry name" value="GGL_sf"/>
</dbReference>
<dbReference type="SUPFAM" id="SSF48670">
    <property type="entry name" value="Transducin (heterotrimeric G protein), gamma chain"/>
    <property type="match status" value="1"/>
</dbReference>
<evidence type="ECO:0000256" key="1">
    <source>
        <dbReference type="ARBA" id="ARBA00004342"/>
    </source>
</evidence>
<keyword evidence="7 9" id="KW-0449">Lipoprotein</keyword>